<evidence type="ECO:0000313" key="4">
    <source>
        <dbReference type="EMBL" id="MFB9087977.1"/>
    </source>
</evidence>
<dbReference type="Pfam" id="PF05016">
    <property type="entry name" value="ParE_toxin"/>
    <property type="match status" value="1"/>
</dbReference>
<dbReference type="InterPro" id="IPR007712">
    <property type="entry name" value="RelE/ParE_toxin"/>
</dbReference>
<dbReference type="InterPro" id="IPR051803">
    <property type="entry name" value="TA_system_RelE-like_toxin"/>
</dbReference>
<dbReference type="PIRSF" id="PIRSF029218">
    <property type="entry name" value="ParE"/>
    <property type="match status" value="1"/>
</dbReference>
<dbReference type="PANTHER" id="PTHR33755">
    <property type="entry name" value="TOXIN PARE1-RELATED"/>
    <property type="match status" value="1"/>
</dbReference>
<evidence type="ECO:0000313" key="5">
    <source>
        <dbReference type="Proteomes" id="UP001589576"/>
    </source>
</evidence>
<comment type="similarity">
    <text evidence="1 3">Belongs to the RelE toxin family.</text>
</comment>
<dbReference type="EMBL" id="JBHMFB010000001">
    <property type="protein sequence ID" value="MFB9087977.1"/>
    <property type="molecule type" value="Genomic_DNA"/>
</dbReference>
<accession>A0ABV5GB00</accession>
<dbReference type="InterPro" id="IPR028344">
    <property type="entry name" value="ParE1/4"/>
</dbReference>
<keyword evidence="2" id="KW-1277">Toxin-antitoxin system</keyword>
<dbReference type="Gene3D" id="3.30.2310.20">
    <property type="entry name" value="RelE-like"/>
    <property type="match status" value="1"/>
</dbReference>
<gene>
    <name evidence="4" type="ORF">ACFFUU_00025</name>
</gene>
<evidence type="ECO:0000256" key="3">
    <source>
        <dbReference type="PIRNR" id="PIRNR029218"/>
    </source>
</evidence>
<protein>
    <recommendedName>
        <fullName evidence="3">Toxin</fullName>
    </recommendedName>
</protein>
<dbReference type="InterPro" id="IPR035093">
    <property type="entry name" value="RelE/ParE_toxin_dom_sf"/>
</dbReference>
<keyword evidence="5" id="KW-1185">Reference proteome</keyword>
<reference evidence="4 5" key="1">
    <citation type="submission" date="2024-09" db="EMBL/GenBank/DDBJ databases">
        <authorList>
            <person name="Sun Q."/>
            <person name="Mori K."/>
        </authorList>
    </citation>
    <scope>NUCLEOTIDE SEQUENCE [LARGE SCALE GENOMIC DNA]</scope>
    <source>
        <strain evidence="4 5">CECT 8460</strain>
    </source>
</reference>
<organism evidence="4 5">
    <name type="scientific">Flavobacterium paronense</name>
    <dbReference type="NCBI Taxonomy" id="1392775"/>
    <lineage>
        <taxon>Bacteria</taxon>
        <taxon>Pseudomonadati</taxon>
        <taxon>Bacteroidota</taxon>
        <taxon>Flavobacteriia</taxon>
        <taxon>Flavobacteriales</taxon>
        <taxon>Flavobacteriaceae</taxon>
        <taxon>Flavobacterium</taxon>
    </lineage>
</organism>
<sequence length="95" mass="11573">MEYVLSKSANEDLENIWLYTFENWSVEQADRYFNLLIDEIEYLCLKPFSGFDFGKIRKGYFRSKVKSHFIFYKIKSDEIEIIRVLHEMMDIENQL</sequence>
<evidence type="ECO:0000256" key="2">
    <source>
        <dbReference type="ARBA" id="ARBA00022649"/>
    </source>
</evidence>
<proteinExistence type="inferred from homology"/>
<dbReference type="RefSeq" id="WP_290285410.1">
    <property type="nucleotide sequence ID" value="NZ_JAUFQN010000019.1"/>
</dbReference>
<name>A0ABV5GB00_9FLAO</name>
<dbReference type="Proteomes" id="UP001589576">
    <property type="component" value="Unassembled WGS sequence"/>
</dbReference>
<comment type="caution">
    <text evidence="4">The sequence shown here is derived from an EMBL/GenBank/DDBJ whole genome shotgun (WGS) entry which is preliminary data.</text>
</comment>
<dbReference type="PANTHER" id="PTHR33755:SF9">
    <property type="entry name" value="TOXIN PARE1"/>
    <property type="match status" value="1"/>
</dbReference>
<evidence type="ECO:0000256" key="1">
    <source>
        <dbReference type="ARBA" id="ARBA00006226"/>
    </source>
</evidence>